<evidence type="ECO:0000313" key="3">
    <source>
        <dbReference type="EMBL" id="CEL66906.1"/>
    </source>
</evidence>
<proteinExistence type="predicted"/>
<protein>
    <submittedName>
        <fullName evidence="3">von Willebrand factor type A domain-containing protein, putative</fullName>
    </submittedName>
</protein>
<dbReference type="InterPro" id="IPR050525">
    <property type="entry name" value="ECM_Assembly_Org"/>
</dbReference>
<feature type="region of interest" description="Disordered" evidence="1">
    <location>
        <begin position="133"/>
        <end position="193"/>
    </location>
</feature>
<dbReference type="Gene3D" id="3.40.50.410">
    <property type="entry name" value="von Willebrand factor, type A domain"/>
    <property type="match status" value="3"/>
</dbReference>
<feature type="domain" description="VWFA" evidence="2">
    <location>
        <begin position="1"/>
        <end position="122"/>
    </location>
</feature>
<feature type="compositionally biased region" description="Low complexity" evidence="1">
    <location>
        <begin position="894"/>
        <end position="906"/>
    </location>
</feature>
<feature type="domain" description="VWFA" evidence="2">
    <location>
        <begin position="434"/>
        <end position="633"/>
    </location>
</feature>
<feature type="domain" description="VWFA" evidence="2">
    <location>
        <begin position="200"/>
        <end position="395"/>
    </location>
</feature>
<dbReference type="EMBL" id="LN714482">
    <property type="protein sequence ID" value="CEL66906.1"/>
    <property type="molecule type" value="Genomic_DNA"/>
</dbReference>
<dbReference type="PROSITE" id="PS50234">
    <property type="entry name" value="VWFA"/>
    <property type="match status" value="3"/>
</dbReference>
<feature type="compositionally biased region" description="Gly residues" evidence="1">
    <location>
        <begin position="1050"/>
        <end position="1063"/>
    </location>
</feature>
<dbReference type="Pfam" id="PF00092">
    <property type="entry name" value="VWA"/>
    <property type="match status" value="2"/>
</dbReference>
<dbReference type="PANTHER" id="PTHR24020:SF20">
    <property type="entry name" value="PH DOMAIN-CONTAINING PROTEIN"/>
    <property type="match status" value="1"/>
</dbReference>
<evidence type="ECO:0000256" key="1">
    <source>
        <dbReference type="SAM" id="MobiDB-lite"/>
    </source>
</evidence>
<dbReference type="PANTHER" id="PTHR24020">
    <property type="entry name" value="COLLAGEN ALPHA"/>
    <property type="match status" value="1"/>
</dbReference>
<dbReference type="AlphaFoldDB" id="A0A0F7UD02"/>
<evidence type="ECO:0000259" key="2">
    <source>
        <dbReference type="PROSITE" id="PS50234"/>
    </source>
</evidence>
<feature type="compositionally biased region" description="Low complexity" evidence="1">
    <location>
        <begin position="830"/>
        <end position="842"/>
    </location>
</feature>
<gene>
    <name evidence="3" type="ORF">BN1204_027120</name>
</gene>
<feature type="compositionally biased region" description="Acidic residues" evidence="1">
    <location>
        <begin position="843"/>
        <end position="860"/>
    </location>
</feature>
<feature type="compositionally biased region" description="Acidic residues" evidence="1">
    <location>
        <begin position="779"/>
        <end position="796"/>
    </location>
</feature>
<feature type="compositionally biased region" description="Acidic residues" evidence="1">
    <location>
        <begin position="715"/>
        <end position="732"/>
    </location>
</feature>
<dbReference type="SUPFAM" id="SSF53300">
    <property type="entry name" value="vWA-like"/>
    <property type="match status" value="3"/>
</dbReference>
<dbReference type="InterPro" id="IPR036465">
    <property type="entry name" value="vWFA_dom_sf"/>
</dbReference>
<name>A0A0F7UD02_NEOCL</name>
<feature type="region of interest" description="Disordered" evidence="1">
    <location>
        <begin position="638"/>
        <end position="1103"/>
    </location>
</feature>
<dbReference type="SMART" id="SM00327">
    <property type="entry name" value="VWA"/>
    <property type="match status" value="2"/>
</dbReference>
<dbReference type="InterPro" id="IPR002035">
    <property type="entry name" value="VWF_A"/>
</dbReference>
<feature type="compositionally biased region" description="Acidic residues" evidence="1">
    <location>
        <begin position="993"/>
        <end position="1007"/>
    </location>
</feature>
<feature type="compositionally biased region" description="Acidic residues" evidence="1">
    <location>
        <begin position="907"/>
        <end position="924"/>
    </location>
</feature>
<accession>A0A0F7UD02</accession>
<reference evidence="3" key="1">
    <citation type="journal article" date="2015" name="PLoS ONE">
        <title>Comprehensive Evaluation of Toxoplasma gondii VEG and Neospora caninum LIV Genomes with Tachyzoite Stage Transcriptome and Proteome Defines Novel Transcript Features.</title>
        <authorList>
            <person name="Ramaprasad A."/>
            <person name="Mourier T."/>
            <person name="Naeem R."/>
            <person name="Malas T.B."/>
            <person name="Moussa E."/>
            <person name="Panigrahi A."/>
            <person name="Vermont S.J."/>
            <person name="Otto T.D."/>
            <person name="Wastling J."/>
            <person name="Pain A."/>
        </authorList>
    </citation>
    <scope>NUCLEOTIDE SEQUENCE</scope>
    <source>
        <strain evidence="3">Liverpool</strain>
    </source>
</reference>
<feature type="compositionally biased region" description="Low complexity" evidence="1">
    <location>
        <begin position="702"/>
        <end position="714"/>
    </location>
</feature>
<sequence length="1175" mass="125051">MQWMNSVTNTPSALDTAVKVFQESARSNDESVGRLLVVATDGCANYYDRFSFNSLSEHFESVFNKLENLRNLHRLVIGLGNKVCRGEVERIAGCDPQNGTAPCRNAKFVDFDKTAGQILGYVKEACGHNIEAQHPESAEGGTDVTPPAVETPDSVTSDESGGGQQHRPERPSEQSPSSSDNVAGDEVKDHGQTCKMKKVDAVAVLDSSMSVGPEHWKELLKLTKHLGETLDSRAGHSRFGLLSYSDAVTVHRKLEDSPFDAAHLEKELGEVPFMNGNTFTPKALDSAYEIFKETIHEESQGAEDSEHKRVLVLATDGCADIYGKEHGSLEKHYRVAIGNLDKVPRLHTVVVGIGKHICVDELRYIAGCDPHNLAAPCPNLLLTSWDALEKDFKRLDKDVCEEITLEEKEDQEMSPVVPQPPEVSNTTCTKGRVDAVAVLDGSGSISKSDWKKTREIAKLFAGALNIGEDQSHMSVVRFSTTARADWTLVQPVSWTEKQLIDRISRLPQPYGGTNTPAALEQVYETFASTMKSRDEHESEHVHRLLLLATDGCVNQWNRFKFRTPEAHLHNALERISRLKNVHLRVLGIGNNICHSEIRLIAGCNPHGTDPCPNAKFTDFNSVLEELPQYLEEICEEVETGVAPPGSSPEEVHPPGGQPEGVPPAEEEAGGLRPPTEESGGEGHPPTGELPEVQPPMPEEPGVETPGAGPTTEELPPTEEEGGEIEPPTEEEGGGLHPPTEESEGEGHPPTGELPEVQPPMPEEPGVETPGAGPTTEELPPTEEEGGEIEPPTEEEGGGLRPPTEESEGEGHPPTGELPEVHPPMPEEPGVETPGAGPTTEELPPTEEEGGEVEPPTEEEGGGLHPPTEESEGEGHPPTGELPEVQPPMPEEPGVETPGAGPTTEELPPTEEEGGEIEPPTEEEGGGLRPPTEESEGEGHPPTGELPEVQPPMPEEPGVETPGAGPTTEELPPIEELPPTDEDVGEIEPPREEEGGELEPPTEEDEGEGPPPTEELPEEHPPMTEDPGAETPGAGPSTEDIAPPESEVPPGEGGFMPPSGGGQEGTESVPPAEESTPSETKPFPEIPGKHPGAPSEEKEEEGGTPIAAIAGGVIGGILLLGAAGAGTYALVGGGGAAAAASADGAEAVDQGEGEESLEDREVGIDIDDDMFAVDEM</sequence>
<organism evidence="3">
    <name type="scientific">Neospora caninum (strain Liverpool)</name>
    <dbReference type="NCBI Taxonomy" id="572307"/>
    <lineage>
        <taxon>Eukaryota</taxon>
        <taxon>Sar</taxon>
        <taxon>Alveolata</taxon>
        <taxon>Apicomplexa</taxon>
        <taxon>Conoidasida</taxon>
        <taxon>Coccidia</taxon>
        <taxon>Eucoccidiorida</taxon>
        <taxon>Eimeriorina</taxon>
        <taxon>Sarcocystidae</taxon>
        <taxon>Neospora</taxon>
    </lineage>
</organism>
<dbReference type="CDD" id="cd01450">
    <property type="entry name" value="vWFA_subfamily_ECM"/>
    <property type="match status" value="1"/>
</dbReference>
<feature type="compositionally biased region" description="Low complexity" evidence="1">
    <location>
        <begin position="766"/>
        <end position="778"/>
    </location>
</feature>